<dbReference type="Pfam" id="PF00175">
    <property type="entry name" value="NAD_binding_1"/>
    <property type="match status" value="1"/>
</dbReference>
<feature type="binding site" evidence="1">
    <location>
        <position position="243"/>
    </location>
    <ligand>
        <name>[2Fe-2S] cluster</name>
        <dbReference type="ChEBI" id="CHEBI:190135"/>
    </ligand>
</feature>
<evidence type="ECO:0000259" key="2">
    <source>
        <dbReference type="PROSITE" id="PS51384"/>
    </source>
</evidence>
<dbReference type="Pfam" id="PF00970">
    <property type="entry name" value="FAD_binding_6"/>
    <property type="match status" value="1"/>
</dbReference>
<keyword evidence="1" id="KW-0001">2Fe-2S</keyword>
<dbReference type="PANTHER" id="PTHR43513:SF1">
    <property type="entry name" value="ANAEROBIC SULFITE REDUCTASE SUBUNIT B"/>
    <property type="match status" value="1"/>
</dbReference>
<dbReference type="InterPro" id="IPR039261">
    <property type="entry name" value="FNR_nucleotide-bd"/>
</dbReference>
<evidence type="ECO:0000256" key="1">
    <source>
        <dbReference type="PIRSR" id="PIRSR006816-2"/>
    </source>
</evidence>
<gene>
    <name evidence="3" type="ORF">SAMN04488503_0420</name>
</gene>
<dbReference type="Gene3D" id="2.40.30.10">
    <property type="entry name" value="Translation factors"/>
    <property type="match status" value="1"/>
</dbReference>
<keyword evidence="1" id="KW-0408">Iron</keyword>
<dbReference type="InterPro" id="IPR017927">
    <property type="entry name" value="FAD-bd_FR_type"/>
</dbReference>
<dbReference type="InterPro" id="IPR001433">
    <property type="entry name" value="OxRdtase_FAD/NAD-bd"/>
</dbReference>
<dbReference type="Proteomes" id="UP000198324">
    <property type="component" value="Unassembled WGS sequence"/>
</dbReference>
<dbReference type="EMBL" id="FZOC01000001">
    <property type="protein sequence ID" value="SNR62119.1"/>
    <property type="molecule type" value="Genomic_DNA"/>
</dbReference>
<dbReference type="AlphaFoldDB" id="A0A238XVW4"/>
<dbReference type="GO" id="GO:0050660">
    <property type="term" value="F:flavin adenine dinucleotide binding"/>
    <property type="evidence" value="ECO:0007669"/>
    <property type="project" value="InterPro"/>
</dbReference>
<dbReference type="GO" id="GO:0051537">
    <property type="term" value="F:2 iron, 2 sulfur cluster binding"/>
    <property type="evidence" value="ECO:0007669"/>
    <property type="project" value="UniProtKB-KW"/>
</dbReference>
<reference evidence="3 4" key="1">
    <citation type="submission" date="2017-06" db="EMBL/GenBank/DDBJ databases">
        <authorList>
            <person name="Kim H.J."/>
            <person name="Triplett B.A."/>
        </authorList>
    </citation>
    <scope>NUCLEOTIDE SEQUENCE [LARGE SCALE GENOMIC DNA]</scope>
    <source>
        <strain evidence="3 4">DSM 13116</strain>
    </source>
</reference>
<evidence type="ECO:0000313" key="4">
    <source>
        <dbReference type="Proteomes" id="UP000198324"/>
    </source>
</evidence>
<dbReference type="Gene3D" id="3.40.50.80">
    <property type="entry name" value="Nucleotide-binding domain of ferredoxin-NADP reductase (FNR) module"/>
    <property type="match status" value="1"/>
</dbReference>
<protein>
    <submittedName>
        <fullName evidence="3">NAD(P)H-flavin reductase</fullName>
    </submittedName>
</protein>
<feature type="domain" description="FAD-binding FR-type" evidence="2">
    <location>
        <begin position="9"/>
        <end position="107"/>
    </location>
</feature>
<keyword evidence="1" id="KW-0479">Metal-binding</keyword>
<proteinExistence type="predicted"/>
<accession>A0A238XVW4</accession>
<feature type="binding site" evidence="1">
    <location>
        <position position="259"/>
    </location>
    <ligand>
        <name>[2Fe-2S] cluster</name>
        <dbReference type="ChEBI" id="CHEBI:190135"/>
    </ligand>
</feature>
<evidence type="ECO:0000313" key="3">
    <source>
        <dbReference type="EMBL" id="SNR62119.1"/>
    </source>
</evidence>
<dbReference type="PIRSF" id="PIRSF006816">
    <property type="entry name" value="Cyc3_hyd_g"/>
    <property type="match status" value="1"/>
</dbReference>
<organism evidence="3 4">
    <name type="scientific">Humidesulfovibrio mexicanus</name>
    <dbReference type="NCBI Taxonomy" id="147047"/>
    <lineage>
        <taxon>Bacteria</taxon>
        <taxon>Pseudomonadati</taxon>
        <taxon>Thermodesulfobacteriota</taxon>
        <taxon>Desulfovibrionia</taxon>
        <taxon>Desulfovibrionales</taxon>
        <taxon>Desulfovibrionaceae</taxon>
        <taxon>Humidesulfovibrio</taxon>
    </lineage>
</organism>
<dbReference type="InterPro" id="IPR050353">
    <property type="entry name" value="PyrK_electron_transfer"/>
</dbReference>
<dbReference type="PANTHER" id="PTHR43513">
    <property type="entry name" value="DIHYDROOROTATE DEHYDROGENASE B (NAD(+)), ELECTRON TRANSFER SUBUNIT"/>
    <property type="match status" value="1"/>
</dbReference>
<dbReference type="Pfam" id="PF10418">
    <property type="entry name" value="DHODB_Fe-S_bind"/>
    <property type="match status" value="1"/>
</dbReference>
<dbReference type="InterPro" id="IPR017938">
    <property type="entry name" value="Riboflavin_synthase-like_b-brl"/>
</dbReference>
<feature type="binding site" evidence="1">
    <location>
        <position position="248"/>
    </location>
    <ligand>
        <name>[2Fe-2S] cluster</name>
        <dbReference type="ChEBI" id="CHEBI:190135"/>
    </ligand>
</feature>
<keyword evidence="1" id="KW-0411">Iron-sulfur</keyword>
<sequence length="277" mass="30575">MNTKLFSPYVPRPVTLVEKTKLSDFVTRFTFEQDNGKPLAHKPGQFVNLSVYGVGEAPFSISSPPRRTHNTFEIAVRKIGAVTGALHALEPGAKVGIRGPYGTSFPVMKFVGKDVLIVAGGLGYIPLRSLLFYQLRHRDEFGRMVLMVGTREPKERIFVDEIADLAKSGDVEVLETVDMPDETWKGNVGVITTLLPKADLDPGNTYVAMVGPPIMYRFVIAECRKKGIASDQIFVSLERKMKCGLGKCGHCQINELNACIDGPVFCYTDIEAYQEAI</sequence>
<keyword evidence="4" id="KW-1185">Reference proteome</keyword>
<dbReference type="SUPFAM" id="SSF63380">
    <property type="entry name" value="Riboflavin synthase domain-like"/>
    <property type="match status" value="1"/>
</dbReference>
<dbReference type="InterPro" id="IPR012165">
    <property type="entry name" value="Cyt_c3_hydrogenase_gsu"/>
</dbReference>
<dbReference type="OrthoDB" id="9806195at2"/>
<dbReference type="CDD" id="cd06221">
    <property type="entry name" value="sulfite_reductase_like"/>
    <property type="match status" value="1"/>
</dbReference>
<name>A0A238XVW4_9BACT</name>
<dbReference type="PROSITE" id="PS51384">
    <property type="entry name" value="FAD_FR"/>
    <property type="match status" value="1"/>
</dbReference>
<dbReference type="SUPFAM" id="SSF52343">
    <property type="entry name" value="Ferredoxin reductase-like, C-terminal NADP-linked domain"/>
    <property type="match status" value="1"/>
</dbReference>
<dbReference type="GO" id="GO:0046872">
    <property type="term" value="F:metal ion binding"/>
    <property type="evidence" value="ECO:0007669"/>
    <property type="project" value="UniProtKB-KW"/>
</dbReference>
<feature type="binding site" evidence="1">
    <location>
        <position position="251"/>
    </location>
    <ligand>
        <name>[2Fe-2S] cluster</name>
        <dbReference type="ChEBI" id="CHEBI:190135"/>
    </ligand>
</feature>
<dbReference type="GO" id="GO:0006221">
    <property type="term" value="P:pyrimidine nucleotide biosynthetic process"/>
    <property type="evidence" value="ECO:0007669"/>
    <property type="project" value="InterPro"/>
</dbReference>
<comment type="cofactor">
    <cofactor evidence="1">
        <name>[2Fe-2S] cluster</name>
        <dbReference type="ChEBI" id="CHEBI:190135"/>
    </cofactor>
    <text evidence="1">Binds 1 [2Fe-2S] cluster per subunit.</text>
</comment>
<dbReference type="InterPro" id="IPR008333">
    <property type="entry name" value="Cbr1-like_FAD-bd_dom"/>
</dbReference>
<dbReference type="GO" id="GO:0016491">
    <property type="term" value="F:oxidoreductase activity"/>
    <property type="evidence" value="ECO:0007669"/>
    <property type="project" value="InterPro"/>
</dbReference>
<dbReference type="RefSeq" id="WP_089271217.1">
    <property type="nucleotide sequence ID" value="NZ_FZOC01000001.1"/>
</dbReference>
<dbReference type="InterPro" id="IPR019480">
    <property type="entry name" value="Dihydroorotate_DH_Fe-S-bd"/>
</dbReference>